<organism evidence="1 2">
    <name type="scientific">Mucilaginibacter gossypii</name>
    <dbReference type="NCBI Taxonomy" id="551996"/>
    <lineage>
        <taxon>Bacteria</taxon>
        <taxon>Pseudomonadati</taxon>
        <taxon>Bacteroidota</taxon>
        <taxon>Sphingobacteriia</taxon>
        <taxon>Sphingobacteriales</taxon>
        <taxon>Sphingobacteriaceae</taxon>
        <taxon>Mucilaginibacter</taxon>
    </lineage>
</organism>
<gene>
    <name evidence="1" type="ORF">SAMN05192573_11388</name>
</gene>
<keyword evidence="2" id="KW-1185">Reference proteome</keyword>
<proteinExistence type="predicted"/>
<accession>A0A1G8FWM5</accession>
<dbReference type="EMBL" id="FNCG01000013">
    <property type="protein sequence ID" value="SDH86521.1"/>
    <property type="molecule type" value="Genomic_DNA"/>
</dbReference>
<evidence type="ECO:0000313" key="2">
    <source>
        <dbReference type="Proteomes" id="UP000199705"/>
    </source>
</evidence>
<dbReference type="AlphaFoldDB" id="A0A1G8FWM5"/>
<reference evidence="2" key="1">
    <citation type="submission" date="2016-10" db="EMBL/GenBank/DDBJ databases">
        <authorList>
            <person name="Varghese N."/>
            <person name="Submissions S."/>
        </authorList>
    </citation>
    <scope>NUCLEOTIDE SEQUENCE [LARGE SCALE GENOMIC DNA]</scope>
    <source>
        <strain evidence="2">Gh-67</strain>
    </source>
</reference>
<dbReference type="STRING" id="551996.SAMN05192573_11388"/>
<dbReference type="Proteomes" id="UP000199705">
    <property type="component" value="Unassembled WGS sequence"/>
</dbReference>
<name>A0A1G8FWM5_9SPHI</name>
<sequence>MSRELTELSDLIDEQFEIEDITVDDNMVNYLLSLFA</sequence>
<protein>
    <submittedName>
        <fullName evidence="1">Uncharacterized protein</fullName>
    </submittedName>
</protein>
<evidence type="ECO:0000313" key="1">
    <source>
        <dbReference type="EMBL" id="SDH86521.1"/>
    </source>
</evidence>